<dbReference type="EMBL" id="ACEP01000106">
    <property type="protein sequence ID" value="EEG35689.1"/>
    <property type="molecule type" value="Genomic_DNA"/>
</dbReference>
<sequence>MVRLFICQTCQFLQLNKTLKFSEKQHLNVHIKYLYKYLDVKMFKKNEIGKKMQKSL</sequence>
<name>C0EYD6_9FIRM</name>
<organism evidence="1 2">
    <name type="scientific">Anaerobutyricum hallii DSM 3353</name>
    <dbReference type="NCBI Taxonomy" id="411469"/>
    <lineage>
        <taxon>Bacteria</taxon>
        <taxon>Bacillati</taxon>
        <taxon>Bacillota</taxon>
        <taxon>Clostridia</taxon>
        <taxon>Lachnospirales</taxon>
        <taxon>Lachnospiraceae</taxon>
        <taxon>Anaerobutyricum</taxon>
    </lineage>
</organism>
<dbReference type="Proteomes" id="UP000003174">
    <property type="component" value="Unassembled WGS sequence"/>
</dbReference>
<protein>
    <submittedName>
        <fullName evidence="1">Uncharacterized protein</fullName>
    </submittedName>
</protein>
<evidence type="ECO:0000313" key="1">
    <source>
        <dbReference type="EMBL" id="EEG35689.1"/>
    </source>
</evidence>
<gene>
    <name evidence="1" type="ORF">EUBHAL_02440</name>
</gene>
<accession>C0EYD6</accession>
<reference evidence="1 2" key="1">
    <citation type="submission" date="2009-01" db="EMBL/GenBank/DDBJ databases">
        <authorList>
            <person name="Fulton L."/>
            <person name="Clifton S."/>
            <person name="Fulton B."/>
            <person name="Xu J."/>
            <person name="Minx P."/>
            <person name="Pepin K.H."/>
            <person name="Johnson M."/>
            <person name="Bhonagiri V."/>
            <person name="Nash W.E."/>
            <person name="Mardis E.R."/>
            <person name="Wilson R.K."/>
        </authorList>
    </citation>
    <scope>NUCLEOTIDE SEQUENCE [LARGE SCALE GENOMIC DNA]</scope>
    <source>
        <strain evidence="1 2">DSM 3353</strain>
    </source>
</reference>
<evidence type="ECO:0000313" key="2">
    <source>
        <dbReference type="Proteomes" id="UP000003174"/>
    </source>
</evidence>
<dbReference type="AlphaFoldDB" id="C0EYD6"/>
<reference evidence="1 2" key="2">
    <citation type="submission" date="2009-02" db="EMBL/GenBank/DDBJ databases">
        <title>Draft genome sequence of Eubacterium hallii (DSM 3353).</title>
        <authorList>
            <person name="Sudarsanam P."/>
            <person name="Ley R."/>
            <person name="Guruge J."/>
            <person name="Turnbaugh P.J."/>
            <person name="Mahowald M."/>
            <person name="Liep D."/>
            <person name="Gordon J."/>
        </authorList>
    </citation>
    <scope>NUCLEOTIDE SEQUENCE [LARGE SCALE GENOMIC DNA]</scope>
    <source>
        <strain evidence="1 2">DSM 3353</strain>
    </source>
</reference>
<comment type="caution">
    <text evidence="1">The sequence shown here is derived from an EMBL/GenBank/DDBJ whole genome shotgun (WGS) entry which is preliminary data.</text>
</comment>
<proteinExistence type="predicted"/>